<evidence type="ECO:0000259" key="20">
    <source>
        <dbReference type="PROSITE" id="PS52014"/>
    </source>
</evidence>
<dbReference type="FunFam" id="6.10.140.2220:FF:000002">
    <property type="entry name" value="Protein kinase C-binding protein 1 isoform C"/>
    <property type="match status" value="1"/>
</dbReference>
<reference evidence="22" key="2">
    <citation type="journal article" date="2014" name="Nat. Commun.">
        <title>The cavefish genome reveals candidate genes for eye loss.</title>
        <authorList>
            <person name="McGaugh S.E."/>
            <person name="Gross J.B."/>
            <person name="Aken B."/>
            <person name="Blin M."/>
            <person name="Borowsky R."/>
            <person name="Chalopin D."/>
            <person name="Hinaux H."/>
            <person name="Jeffery W.R."/>
            <person name="Keene A."/>
            <person name="Ma L."/>
            <person name="Minx P."/>
            <person name="Murphy D."/>
            <person name="O'Quin K.E."/>
            <person name="Retaux S."/>
            <person name="Rohner N."/>
            <person name="Searle S.M."/>
            <person name="Stahl B.A."/>
            <person name="Tabin C."/>
            <person name="Volff J.N."/>
            <person name="Yoshizawa M."/>
            <person name="Warren W.C."/>
        </authorList>
    </citation>
    <scope>NUCLEOTIDE SEQUENCE [LARGE SCALE GENOMIC DNA]</scope>
    <source>
        <strain evidence="22">female</strain>
    </source>
</reference>
<protein>
    <submittedName>
        <fullName evidence="21">Zinc finger, MYND-type containing 11</fullName>
    </submittedName>
</protein>
<dbReference type="AlphaFoldDB" id="A0A3B1IPL4"/>
<dbReference type="Pfam" id="PF00439">
    <property type="entry name" value="Bromodomain"/>
    <property type="match status" value="1"/>
</dbReference>
<dbReference type="PROSITE" id="PS50865">
    <property type="entry name" value="ZF_MYND_2"/>
    <property type="match status" value="1"/>
</dbReference>
<dbReference type="InterPro" id="IPR047269">
    <property type="entry name" value="ZMY11"/>
</dbReference>
<feature type="compositionally biased region" description="Basic and acidic residues" evidence="16">
    <location>
        <begin position="318"/>
        <end position="332"/>
    </location>
</feature>
<keyword evidence="11" id="KW-0804">Transcription</keyword>
<name>A0A3B1IPL4_ASTMX</name>
<feature type="domain" description="MYND-type" evidence="19">
    <location>
        <begin position="533"/>
        <end position="568"/>
    </location>
</feature>
<dbReference type="Gene3D" id="6.10.140.2220">
    <property type="match status" value="1"/>
</dbReference>
<dbReference type="Pfam" id="PF23461">
    <property type="entry name" value="ZMYND11_CC"/>
    <property type="match status" value="1"/>
</dbReference>
<evidence type="ECO:0000256" key="13">
    <source>
        <dbReference type="PROSITE-ProRule" id="PRU00035"/>
    </source>
</evidence>
<evidence type="ECO:0000256" key="9">
    <source>
        <dbReference type="ARBA" id="ARBA00023015"/>
    </source>
</evidence>
<dbReference type="PANTHER" id="PTHR46379">
    <property type="entry name" value="ZINC FINGER MYND DOMAIN-CONTAINING"/>
    <property type="match status" value="1"/>
</dbReference>
<keyword evidence="8" id="KW-0156">Chromatin regulator</keyword>
<evidence type="ECO:0000313" key="21">
    <source>
        <dbReference type="Ensembl" id="ENSAMXP00000031189.1"/>
    </source>
</evidence>
<dbReference type="InterPro" id="IPR036427">
    <property type="entry name" value="Bromodomain-like_sf"/>
</dbReference>
<evidence type="ECO:0000256" key="11">
    <source>
        <dbReference type="ARBA" id="ARBA00023163"/>
    </source>
</evidence>
<dbReference type="GO" id="GO:0008270">
    <property type="term" value="F:zinc ion binding"/>
    <property type="evidence" value="ECO:0007669"/>
    <property type="project" value="UniProtKB-KW"/>
</dbReference>
<keyword evidence="7" id="KW-0862">Zinc</keyword>
<reference evidence="22" key="1">
    <citation type="submission" date="2013-03" db="EMBL/GenBank/DDBJ databases">
        <authorList>
            <person name="Jeffery W."/>
            <person name="Warren W."/>
            <person name="Wilson R.K."/>
        </authorList>
    </citation>
    <scope>NUCLEOTIDE SEQUENCE</scope>
    <source>
        <strain evidence="22">female</strain>
    </source>
</reference>
<evidence type="ECO:0000256" key="4">
    <source>
        <dbReference type="ARBA" id="ARBA00022553"/>
    </source>
</evidence>
<keyword evidence="9" id="KW-0805">Transcription regulation</keyword>
<keyword evidence="5" id="KW-0479">Metal-binding</keyword>
<dbReference type="Ensembl" id="ENSAMXT00000040292.1">
    <property type="protein sequence ID" value="ENSAMXP00000031189.1"/>
    <property type="gene ID" value="ENSAMXG00000005242.2"/>
</dbReference>
<evidence type="ECO:0000256" key="6">
    <source>
        <dbReference type="ARBA" id="ARBA00022771"/>
    </source>
</evidence>
<reference evidence="21" key="3">
    <citation type="submission" date="2025-08" db="UniProtKB">
        <authorList>
            <consortium name="Ensembl"/>
        </authorList>
    </citation>
    <scope>IDENTIFICATION</scope>
</reference>
<feature type="coiled-coil region" evidence="15">
    <location>
        <begin position="454"/>
        <end position="530"/>
    </location>
</feature>
<reference evidence="21" key="4">
    <citation type="submission" date="2025-09" db="UniProtKB">
        <authorList>
            <consortium name="Ensembl"/>
        </authorList>
    </citation>
    <scope>IDENTIFICATION</scope>
</reference>
<dbReference type="SMART" id="SM00293">
    <property type="entry name" value="PWWP"/>
    <property type="match status" value="1"/>
</dbReference>
<dbReference type="PANTHER" id="PTHR46379:SF1">
    <property type="entry name" value="ZINC FINGER MYND DOMAIN-CONTAINING PROTEIN 11"/>
    <property type="match status" value="1"/>
</dbReference>
<feature type="domain" description="SAMD1-like winged helix (WH)" evidence="20">
    <location>
        <begin position="6"/>
        <end position="82"/>
    </location>
</feature>
<dbReference type="PROSITE" id="PS50014">
    <property type="entry name" value="BROMODOMAIN_2"/>
    <property type="match status" value="1"/>
</dbReference>
<dbReference type="InterPro" id="IPR000313">
    <property type="entry name" value="PWWP_dom"/>
</dbReference>
<evidence type="ECO:0000256" key="7">
    <source>
        <dbReference type="ARBA" id="ARBA00022833"/>
    </source>
</evidence>
<dbReference type="GO" id="GO:0003677">
    <property type="term" value="F:DNA binding"/>
    <property type="evidence" value="ECO:0007669"/>
    <property type="project" value="InterPro"/>
</dbReference>
<dbReference type="GO" id="GO:0003714">
    <property type="term" value="F:transcription corepressor activity"/>
    <property type="evidence" value="ECO:0007669"/>
    <property type="project" value="InterPro"/>
</dbReference>
<dbReference type="InterPro" id="IPR047268">
    <property type="entry name" value="PWWP_BS69"/>
</dbReference>
<organism evidence="21 22">
    <name type="scientific">Astyanax mexicanus</name>
    <name type="common">Blind cave fish</name>
    <name type="synonym">Astyanax fasciatus mexicanus</name>
    <dbReference type="NCBI Taxonomy" id="7994"/>
    <lineage>
        <taxon>Eukaryota</taxon>
        <taxon>Metazoa</taxon>
        <taxon>Chordata</taxon>
        <taxon>Craniata</taxon>
        <taxon>Vertebrata</taxon>
        <taxon>Euteleostomi</taxon>
        <taxon>Actinopterygii</taxon>
        <taxon>Neopterygii</taxon>
        <taxon>Teleostei</taxon>
        <taxon>Ostariophysi</taxon>
        <taxon>Characiformes</taxon>
        <taxon>Characoidei</taxon>
        <taxon>Acestrorhamphidae</taxon>
        <taxon>Acestrorhamphinae</taxon>
        <taxon>Astyanax</taxon>
    </lineage>
</organism>
<evidence type="ECO:0000256" key="1">
    <source>
        <dbReference type="ARBA" id="ARBA00004123"/>
    </source>
</evidence>
<evidence type="ECO:0000313" key="22">
    <source>
        <dbReference type="Proteomes" id="UP000018467"/>
    </source>
</evidence>
<evidence type="ECO:0000259" key="18">
    <source>
        <dbReference type="PROSITE" id="PS50812"/>
    </source>
</evidence>
<dbReference type="InterPro" id="IPR057053">
    <property type="entry name" value="MYND_ZMYND11_ZMYD8"/>
</dbReference>
<dbReference type="InterPro" id="IPR048589">
    <property type="entry name" value="SAMD1-like_WH"/>
</dbReference>
<evidence type="ECO:0000256" key="5">
    <source>
        <dbReference type="ARBA" id="ARBA00022723"/>
    </source>
</evidence>
<dbReference type="InterPro" id="IPR002893">
    <property type="entry name" value="Znf_MYND"/>
</dbReference>
<dbReference type="SUPFAM" id="SSF47370">
    <property type="entry name" value="Bromodomain"/>
    <property type="match status" value="1"/>
</dbReference>
<feature type="region of interest" description="Disordered" evidence="16">
    <location>
        <begin position="318"/>
        <end position="432"/>
    </location>
</feature>
<evidence type="ECO:0000259" key="17">
    <source>
        <dbReference type="PROSITE" id="PS50014"/>
    </source>
</evidence>
<keyword evidence="22" id="KW-1185">Reference proteome</keyword>
<proteinExistence type="predicted"/>
<evidence type="ECO:0000256" key="2">
    <source>
        <dbReference type="ARBA" id="ARBA00004286"/>
    </source>
</evidence>
<evidence type="ECO:0000256" key="12">
    <source>
        <dbReference type="ARBA" id="ARBA00023242"/>
    </source>
</evidence>
<comment type="subcellular location">
    <subcellularLocation>
        <location evidence="2">Chromosome</location>
    </subcellularLocation>
    <subcellularLocation>
        <location evidence="1">Nucleus</location>
    </subcellularLocation>
</comment>
<keyword evidence="6 14" id="KW-0863">Zinc-finger</keyword>
<evidence type="ECO:0000256" key="16">
    <source>
        <dbReference type="SAM" id="MobiDB-lite"/>
    </source>
</evidence>
<feature type="compositionally biased region" description="Low complexity" evidence="16">
    <location>
        <begin position="406"/>
        <end position="418"/>
    </location>
</feature>
<accession>A0A3B1IPL4</accession>
<dbReference type="GO" id="GO:0005634">
    <property type="term" value="C:nucleus"/>
    <property type="evidence" value="ECO:0007669"/>
    <property type="project" value="UniProtKB-SubCell"/>
</dbReference>
<keyword evidence="10 13" id="KW-0103">Bromodomain</keyword>
<dbReference type="GO" id="GO:0009966">
    <property type="term" value="P:regulation of signal transduction"/>
    <property type="evidence" value="ECO:0007669"/>
    <property type="project" value="TreeGrafter"/>
</dbReference>
<dbReference type="SUPFAM" id="SSF63748">
    <property type="entry name" value="Tudor/PWWP/MBT"/>
    <property type="match status" value="1"/>
</dbReference>
<dbReference type="Pfam" id="PF21524">
    <property type="entry name" value="SAMD1_WH"/>
    <property type="match status" value="1"/>
</dbReference>
<dbReference type="InterPro" id="IPR057054">
    <property type="entry name" value="ZMYND11_CC"/>
</dbReference>
<dbReference type="PROSITE" id="PS01360">
    <property type="entry name" value="ZF_MYND_1"/>
    <property type="match status" value="1"/>
</dbReference>
<feature type="compositionally biased region" description="Polar residues" evidence="16">
    <location>
        <begin position="380"/>
        <end position="391"/>
    </location>
</feature>
<dbReference type="PROSITE" id="PS52014">
    <property type="entry name" value="SAMD1_WH"/>
    <property type="match status" value="1"/>
</dbReference>
<dbReference type="Gene3D" id="2.30.30.140">
    <property type="match status" value="1"/>
</dbReference>
<dbReference type="CDD" id="cd20159">
    <property type="entry name" value="PWWP_BS69"/>
    <property type="match status" value="1"/>
</dbReference>
<sequence>MSRVVKKRQADPKVVQYVWSAIEVIRNQKQIANMDRISKYLSRVYGMHPKETARQLVLAVKDGLVVETLTVGCKGSKAGVEQEGYWLPGDEMGSKRKNVGKQEMATYLKFILARMKERAVDLHKRGKETKQPMYKRLIHTALDVDNIQENISEGKYKNFEEFKADAQLIVHNTAILHGAHSDQTEIARLLYNDTCHECLSVVWCRVFFFFCLCEVNCFHLSNARPDNWFCYPCSPNHELVWARMKGFGYWPAKVMQREGTQVDVRFFGHQHQRAWIPSDNIQEISVSVQQLQVKRSAGWKKACEELELHQRFLRDGRTWKGRPEERPEQQEERQDEAESSISSTSNEQSKVNQEPKAKKSRRSQAPEPKEEEHEPEVEAVSSSQEIPTTMPHQPERLSVSTQTKKSNSPSSSSSSPSPRMLHRGTQTVNEGSCQNMCHDKYTKIFSDVKEMMKAENKRETERLLKEALDKLRNEMEEEKRQAVSKAVASTQAEMERKCKQVKDKCKEELMEEMKKMVSQHKQLISQTKKKQWCYNCEEEAMYHCCWNTSYCSIKCQQEHWHADHKRTCRRKR</sequence>
<feature type="domain" description="PWWP" evidence="18">
    <location>
        <begin position="236"/>
        <end position="287"/>
    </location>
</feature>
<dbReference type="GO" id="GO:0005694">
    <property type="term" value="C:chromosome"/>
    <property type="evidence" value="ECO:0007669"/>
    <property type="project" value="UniProtKB-SubCell"/>
</dbReference>
<keyword evidence="12" id="KW-0539">Nucleus</keyword>
<dbReference type="GO" id="GO:0034243">
    <property type="term" value="P:regulation of transcription elongation by RNA polymerase II"/>
    <property type="evidence" value="ECO:0007669"/>
    <property type="project" value="InterPro"/>
</dbReference>
<evidence type="ECO:0000259" key="19">
    <source>
        <dbReference type="PROSITE" id="PS50865"/>
    </source>
</evidence>
<evidence type="ECO:0000256" key="3">
    <source>
        <dbReference type="ARBA" id="ARBA00022454"/>
    </source>
</evidence>
<feature type="domain" description="Bromo" evidence="17">
    <location>
        <begin position="132"/>
        <end position="184"/>
    </location>
</feature>
<dbReference type="Proteomes" id="UP000018467">
    <property type="component" value="Unassembled WGS sequence"/>
</dbReference>
<dbReference type="SUPFAM" id="SSF144232">
    <property type="entry name" value="HIT/MYND zinc finger-like"/>
    <property type="match status" value="1"/>
</dbReference>
<dbReference type="Gene3D" id="1.20.920.10">
    <property type="entry name" value="Bromodomain-like"/>
    <property type="match status" value="1"/>
</dbReference>
<evidence type="ECO:0000256" key="14">
    <source>
        <dbReference type="PROSITE-ProRule" id="PRU00134"/>
    </source>
</evidence>
<evidence type="ECO:0000256" key="8">
    <source>
        <dbReference type="ARBA" id="ARBA00022853"/>
    </source>
</evidence>
<evidence type="ECO:0000256" key="15">
    <source>
        <dbReference type="SAM" id="Coils"/>
    </source>
</evidence>
<dbReference type="Bgee" id="ENSAMXG00000005242">
    <property type="expression patterns" value="Expressed in pharyngeal gill and 14 other cell types or tissues"/>
</dbReference>
<dbReference type="InterPro" id="IPR001487">
    <property type="entry name" value="Bromodomain"/>
</dbReference>
<feature type="compositionally biased region" description="Low complexity" evidence="16">
    <location>
        <begin position="339"/>
        <end position="349"/>
    </location>
</feature>
<keyword evidence="4" id="KW-0597">Phosphoprotein</keyword>
<keyword evidence="15" id="KW-0175">Coiled coil</keyword>
<dbReference type="Pfam" id="PF24324">
    <property type="entry name" value="MYND_ZMYND11_ZMYD8"/>
    <property type="match status" value="1"/>
</dbReference>
<dbReference type="Pfam" id="PF00855">
    <property type="entry name" value="PWWP"/>
    <property type="match status" value="1"/>
</dbReference>
<evidence type="ECO:0000256" key="10">
    <source>
        <dbReference type="ARBA" id="ARBA00023117"/>
    </source>
</evidence>
<dbReference type="PROSITE" id="PS50812">
    <property type="entry name" value="PWWP"/>
    <property type="match status" value="1"/>
</dbReference>
<dbReference type="GeneTree" id="ENSGT00940000156942"/>
<keyword evidence="3" id="KW-0158">Chromosome</keyword>
<dbReference type="GO" id="GO:0140006">
    <property type="term" value="F:histone H3 reader activity"/>
    <property type="evidence" value="ECO:0007669"/>
    <property type="project" value="UniProtKB-ARBA"/>
</dbReference>
<dbReference type="SMART" id="SM00297">
    <property type="entry name" value="BROMO"/>
    <property type="match status" value="1"/>
</dbReference>